<evidence type="ECO:0000256" key="4">
    <source>
        <dbReference type="ARBA" id="ARBA00022475"/>
    </source>
</evidence>
<feature type="transmembrane region" description="Helical" evidence="11">
    <location>
        <begin position="107"/>
        <end position="129"/>
    </location>
</feature>
<comment type="catalytic activity">
    <reaction evidence="11">
        <text>Na(+)(in) + 2 H(+)(out) = Na(+)(out) + 2 H(+)(in)</text>
        <dbReference type="Rhea" id="RHEA:29251"/>
        <dbReference type="ChEBI" id="CHEBI:15378"/>
        <dbReference type="ChEBI" id="CHEBI:29101"/>
    </reaction>
</comment>
<keyword evidence="9 11" id="KW-0472">Membrane</keyword>
<keyword evidence="8 11" id="KW-0406">Ion transport</keyword>
<feature type="transmembrane region" description="Helical" evidence="11">
    <location>
        <begin position="27"/>
        <end position="46"/>
    </location>
</feature>
<keyword evidence="2 11" id="KW-0813">Transport</keyword>
<dbReference type="HAMAP" id="MF_01844">
    <property type="entry name" value="NhaA"/>
    <property type="match status" value="1"/>
</dbReference>
<dbReference type="Gene3D" id="1.20.1530.10">
    <property type="entry name" value="Na+/H+ antiporter like domain"/>
    <property type="match status" value="1"/>
</dbReference>
<feature type="transmembrane region" description="Helical" evidence="11">
    <location>
        <begin position="374"/>
        <end position="394"/>
    </location>
</feature>
<dbReference type="Proteomes" id="UP001566476">
    <property type="component" value="Unassembled WGS sequence"/>
</dbReference>
<dbReference type="EMBL" id="JBGGTQ010000008">
    <property type="protein sequence ID" value="MEZ0493843.1"/>
    <property type="molecule type" value="Genomic_DNA"/>
</dbReference>
<evidence type="ECO:0000256" key="1">
    <source>
        <dbReference type="ARBA" id="ARBA00004429"/>
    </source>
</evidence>
<evidence type="ECO:0000256" key="11">
    <source>
        <dbReference type="HAMAP-Rule" id="MF_01844"/>
    </source>
</evidence>
<evidence type="ECO:0000256" key="6">
    <source>
        <dbReference type="ARBA" id="ARBA00022989"/>
    </source>
</evidence>
<dbReference type="PANTHER" id="PTHR30341">
    <property type="entry name" value="SODIUM ION/PROTON ANTIPORTER NHAA-RELATED"/>
    <property type="match status" value="1"/>
</dbReference>
<dbReference type="RefSeq" id="WP_370720082.1">
    <property type="nucleotide sequence ID" value="NZ_JBGGTQ010000008.1"/>
</dbReference>
<keyword evidence="6 11" id="KW-1133">Transmembrane helix</keyword>
<protein>
    <recommendedName>
        <fullName evidence="11">Na(+)/H(+) antiporter NhaA</fullName>
    </recommendedName>
    <alternativeName>
        <fullName evidence="11">Sodium/proton antiporter NhaA</fullName>
    </alternativeName>
</protein>
<evidence type="ECO:0000256" key="7">
    <source>
        <dbReference type="ARBA" id="ARBA00023053"/>
    </source>
</evidence>
<sequence length="415" mass="42364">MSSSPPTSTPTPSGFTDRLRHFLHDEAAGGVVLVVAAVAAVVWANSPASGAYTSFWGHYLTLGWGPAAITEDLQHWVNDGLMAVFFFVVGLEIKRELVTGELRDPRAAALPAVAAVGGVLLPAAIFLALTSGPASAGWGIPMATDIAFAVGVLALLGKRVPVGAKLLLLTAAIVDDIIAIGVIAVFYTDTVSALWLAGAVASLAVVVLLRRLGVHAIWPYVLVGLAAWVCTLESGVHATIAGVALGLLTPTGSVGGRDVLDTLEHRLHPFSSFLIVPLFALANAGVDFRGGLFGEAMGSSLTWAIALGLVVGKIVGICAAVWLCVRTGLGRLPEGVRPLHVAGVSAVAGIGFTVSLFIAELAYTDPALVATAKVGIFTGSIAAAVLGVTVMVLAGRRGASGRSTGERSESTSTTP</sequence>
<keyword evidence="7 11" id="KW-0915">Sodium</keyword>
<evidence type="ECO:0000256" key="3">
    <source>
        <dbReference type="ARBA" id="ARBA00022449"/>
    </source>
</evidence>
<feature type="transmembrane region" description="Helical" evidence="11">
    <location>
        <begin position="221"/>
        <end position="247"/>
    </location>
</feature>
<dbReference type="Pfam" id="PF06965">
    <property type="entry name" value="Na_H_antiport_1"/>
    <property type="match status" value="1"/>
</dbReference>
<evidence type="ECO:0000256" key="9">
    <source>
        <dbReference type="ARBA" id="ARBA00023136"/>
    </source>
</evidence>
<dbReference type="InterPro" id="IPR004670">
    <property type="entry name" value="NhaA"/>
</dbReference>
<name>A0ABV4I7Y3_9ACTN</name>
<dbReference type="InterPro" id="IPR023171">
    <property type="entry name" value="Na/H_antiporter_dom_sf"/>
</dbReference>
<feature type="transmembrane region" description="Helical" evidence="11">
    <location>
        <begin position="166"/>
        <end position="187"/>
    </location>
</feature>
<proteinExistence type="inferred from homology"/>
<comment type="similarity">
    <text evidence="11">Belongs to the NhaA Na(+)/H(+) (TC 2.A.33) antiporter family.</text>
</comment>
<evidence type="ECO:0000313" key="12">
    <source>
        <dbReference type="EMBL" id="MEZ0493843.1"/>
    </source>
</evidence>
<keyword evidence="3 11" id="KW-0050">Antiport</keyword>
<evidence type="ECO:0000313" key="13">
    <source>
        <dbReference type="Proteomes" id="UP001566476"/>
    </source>
</evidence>
<comment type="function">
    <text evidence="11">Na(+)/H(+) antiporter that extrudes sodium in exchange for external protons.</text>
</comment>
<feature type="transmembrane region" description="Helical" evidence="11">
    <location>
        <begin position="342"/>
        <end position="362"/>
    </location>
</feature>
<feature type="transmembrane region" description="Helical" evidence="11">
    <location>
        <begin position="300"/>
        <end position="322"/>
    </location>
</feature>
<keyword evidence="13" id="KW-1185">Reference proteome</keyword>
<keyword evidence="10 11" id="KW-0739">Sodium transport</keyword>
<feature type="transmembrane region" description="Helical" evidence="11">
    <location>
        <begin position="193"/>
        <end position="209"/>
    </location>
</feature>
<reference evidence="12 13" key="1">
    <citation type="submission" date="2024-07" db="EMBL/GenBank/DDBJ databases">
        <authorList>
            <person name="Thanompreechachai J."/>
            <person name="Duangmal K."/>
        </authorList>
    </citation>
    <scope>NUCLEOTIDE SEQUENCE [LARGE SCALE GENOMIC DNA]</scope>
    <source>
        <strain evidence="12 13">TBRC 1896</strain>
    </source>
</reference>
<comment type="caution">
    <text evidence="12">The sequence shown here is derived from an EMBL/GenBank/DDBJ whole genome shotgun (WGS) entry which is preliminary data.</text>
</comment>
<feature type="transmembrane region" description="Helical" evidence="11">
    <location>
        <begin position="135"/>
        <end position="157"/>
    </location>
</feature>
<evidence type="ECO:0000256" key="2">
    <source>
        <dbReference type="ARBA" id="ARBA00022448"/>
    </source>
</evidence>
<gene>
    <name evidence="11 12" type="primary">nhaA</name>
    <name evidence="12" type="ORF">AB2L28_16520</name>
</gene>
<accession>A0ABV4I7Y3</accession>
<dbReference type="NCBIfam" id="TIGR00773">
    <property type="entry name" value="NhaA"/>
    <property type="match status" value="1"/>
</dbReference>
<evidence type="ECO:0000256" key="5">
    <source>
        <dbReference type="ARBA" id="ARBA00022692"/>
    </source>
</evidence>
<comment type="subcellular location">
    <subcellularLocation>
        <location evidence="1">Cell inner membrane</location>
        <topology evidence="1">Multi-pass membrane protein</topology>
    </subcellularLocation>
    <subcellularLocation>
        <location evidence="11">Cell membrane</location>
        <topology evidence="11">Multi-pass membrane protein</topology>
    </subcellularLocation>
</comment>
<evidence type="ECO:0000256" key="10">
    <source>
        <dbReference type="ARBA" id="ARBA00023201"/>
    </source>
</evidence>
<dbReference type="PANTHER" id="PTHR30341:SF0">
    <property type="entry name" value="NA(+)_H(+) ANTIPORTER NHAA"/>
    <property type="match status" value="1"/>
</dbReference>
<keyword evidence="4 11" id="KW-1003">Cell membrane</keyword>
<evidence type="ECO:0000256" key="8">
    <source>
        <dbReference type="ARBA" id="ARBA00023065"/>
    </source>
</evidence>
<organism evidence="12 13">
    <name type="scientific">Kineococcus mangrovi</name>
    <dbReference type="NCBI Taxonomy" id="1660183"/>
    <lineage>
        <taxon>Bacteria</taxon>
        <taxon>Bacillati</taxon>
        <taxon>Actinomycetota</taxon>
        <taxon>Actinomycetes</taxon>
        <taxon>Kineosporiales</taxon>
        <taxon>Kineosporiaceae</taxon>
        <taxon>Kineococcus</taxon>
    </lineage>
</organism>
<keyword evidence="5 11" id="KW-0812">Transmembrane</keyword>